<proteinExistence type="predicted"/>
<dbReference type="RefSeq" id="WP_068706541.1">
    <property type="nucleotide sequence ID" value="NZ_MAKX01000045.1"/>
</dbReference>
<dbReference type="Proteomes" id="UP000093186">
    <property type="component" value="Unassembled WGS sequence"/>
</dbReference>
<accession>A0A1B9XW76</accession>
<keyword evidence="1" id="KW-0812">Transmembrane</keyword>
<feature type="transmembrane region" description="Helical" evidence="1">
    <location>
        <begin position="74"/>
        <end position="96"/>
    </location>
</feature>
<keyword evidence="1" id="KW-0472">Membrane</keyword>
<evidence type="ECO:0000313" key="2">
    <source>
        <dbReference type="EMBL" id="OCK41810.1"/>
    </source>
</evidence>
<evidence type="ECO:0000256" key="1">
    <source>
        <dbReference type="SAM" id="Phobius"/>
    </source>
</evidence>
<protein>
    <submittedName>
        <fullName evidence="2">Uncharacterized protein</fullName>
    </submittedName>
</protein>
<organism evidence="2 3">
    <name type="scientific">Tenacibaculum soleae</name>
    <dbReference type="NCBI Taxonomy" id="447689"/>
    <lineage>
        <taxon>Bacteria</taxon>
        <taxon>Pseudomonadati</taxon>
        <taxon>Bacteroidota</taxon>
        <taxon>Flavobacteriia</taxon>
        <taxon>Flavobacteriales</taxon>
        <taxon>Flavobacteriaceae</taxon>
        <taxon>Tenacibaculum</taxon>
    </lineage>
</organism>
<gene>
    <name evidence="2" type="ORF">BA195_13790</name>
</gene>
<evidence type="ECO:0000313" key="3">
    <source>
        <dbReference type="Proteomes" id="UP000093186"/>
    </source>
</evidence>
<dbReference type="AlphaFoldDB" id="A0A1B9XW76"/>
<dbReference type="EMBL" id="MAKX01000045">
    <property type="protein sequence ID" value="OCK41810.1"/>
    <property type="molecule type" value="Genomic_DNA"/>
</dbReference>
<name>A0A1B9XW76_9FLAO</name>
<dbReference type="STRING" id="447689.BA195_13790"/>
<keyword evidence="1" id="KW-1133">Transmembrane helix</keyword>
<comment type="caution">
    <text evidence="2">The sequence shown here is derived from an EMBL/GenBank/DDBJ whole genome shotgun (WGS) entry which is preliminary data.</text>
</comment>
<sequence length="136" mass="16283">MIYRIPYEVYKFNGKLIDRETYVNLKKSFDSKPYLDFPEPKSYYEEHKGESTAFLICLGLVVILLPFGETIDGTFLMLIFALAFIGLFFLCIFQFTQFRTFQKARKEQKKFFKKLKEDIIKSSNYEELVSFQKRKF</sequence>
<keyword evidence="3" id="KW-1185">Reference proteome</keyword>
<feature type="transmembrane region" description="Helical" evidence="1">
    <location>
        <begin position="51"/>
        <end position="68"/>
    </location>
</feature>
<reference evidence="2 3" key="1">
    <citation type="submission" date="2016-06" db="EMBL/GenBank/DDBJ databases">
        <title>Draft Genome Sequence of Tenacibaculum soleae UCD-KL19.</title>
        <authorList>
            <person name="Eisen J.A."/>
            <person name="Coil D.A."/>
            <person name="Lujan K.M."/>
        </authorList>
    </citation>
    <scope>NUCLEOTIDE SEQUENCE [LARGE SCALE GENOMIC DNA]</scope>
    <source>
        <strain evidence="2 3">UCD-KL19</strain>
    </source>
</reference>